<organism evidence="3 4">
    <name type="scientific">Xylanimonas allomyrinae</name>
    <dbReference type="NCBI Taxonomy" id="2509459"/>
    <lineage>
        <taxon>Bacteria</taxon>
        <taxon>Bacillati</taxon>
        <taxon>Actinomycetota</taxon>
        <taxon>Actinomycetes</taxon>
        <taxon>Micrococcales</taxon>
        <taxon>Promicromonosporaceae</taxon>
        <taxon>Xylanimonas</taxon>
    </lineage>
</organism>
<sequence>MILAPLVADLPGVPRRTIPARAATDRPAGLPSEVEVVVVGAGIVGLAHAIEAEARGASVVVIERDACARGASVRSLGHVAVAAQDGPTLACAFQTRDKWLALRRQAGLVVGESGSVVVASADDEMAVLEDFVCARDGAATLLDRAGVARYVATVGDDVVGGAFLTTDLRVDPRSALHQLALWFGQRPRASVVTGTAVLGVEPGHGRTLVRTSRGDVVARRVVMAVGADVDRLYPGVTEGRLRRRRRHGLRVALESPVSGDSPVVLGGTALLHHAGFTRSPHHTEVRGRLDQERPAVVGAGLNLRATPLADGTLLLGDAGSGDAGLSPFRDESVDGLLLDEAWRLLGARPRVLDRWTATEAVADEPFVATEPQRGLLVVEATGSTGLSTAFGHAARSLDGFL</sequence>
<evidence type="ECO:0000259" key="2">
    <source>
        <dbReference type="Pfam" id="PF01266"/>
    </source>
</evidence>
<reference evidence="3 4" key="1">
    <citation type="submission" date="2019-01" db="EMBL/GenBank/DDBJ databases">
        <title>Genome sequencing of strain 2JSPR-7.</title>
        <authorList>
            <person name="Heo J."/>
            <person name="Kim S.-J."/>
            <person name="Kim J.-S."/>
            <person name="Hong S.-B."/>
            <person name="Kwon S.-W."/>
        </authorList>
    </citation>
    <scope>NUCLEOTIDE SEQUENCE [LARGE SCALE GENOMIC DNA]</scope>
    <source>
        <strain evidence="3 4">2JSPR-7</strain>
    </source>
</reference>
<dbReference type="KEGG" id="xyl:ET495_04560"/>
<dbReference type="Pfam" id="PF01266">
    <property type="entry name" value="DAO"/>
    <property type="match status" value="1"/>
</dbReference>
<dbReference type="Proteomes" id="UP000291758">
    <property type="component" value="Chromosome"/>
</dbReference>
<dbReference type="PANTHER" id="PTHR13847:SF287">
    <property type="entry name" value="FAD-DEPENDENT OXIDOREDUCTASE DOMAIN-CONTAINING PROTEIN 1"/>
    <property type="match status" value="1"/>
</dbReference>
<dbReference type="EMBL" id="CP035495">
    <property type="protein sequence ID" value="QAY62650.1"/>
    <property type="molecule type" value="Genomic_DNA"/>
</dbReference>
<dbReference type="GO" id="GO:0005737">
    <property type="term" value="C:cytoplasm"/>
    <property type="evidence" value="ECO:0007669"/>
    <property type="project" value="TreeGrafter"/>
</dbReference>
<protein>
    <submittedName>
        <fullName evidence="3">FAD-dependent oxidoreductase</fullName>
    </submittedName>
</protein>
<dbReference type="AlphaFoldDB" id="A0A4P6EJ67"/>
<dbReference type="PANTHER" id="PTHR13847">
    <property type="entry name" value="SARCOSINE DEHYDROGENASE-RELATED"/>
    <property type="match status" value="1"/>
</dbReference>
<gene>
    <name evidence="3" type="ORF">ET495_04560</name>
</gene>
<keyword evidence="1" id="KW-0560">Oxidoreductase</keyword>
<feature type="domain" description="FAD dependent oxidoreductase" evidence="2">
    <location>
        <begin position="36"/>
        <end position="393"/>
    </location>
</feature>
<evidence type="ECO:0000313" key="3">
    <source>
        <dbReference type="EMBL" id="QAY62650.1"/>
    </source>
</evidence>
<dbReference type="InterPro" id="IPR036188">
    <property type="entry name" value="FAD/NAD-bd_sf"/>
</dbReference>
<evidence type="ECO:0000256" key="1">
    <source>
        <dbReference type="ARBA" id="ARBA00023002"/>
    </source>
</evidence>
<dbReference type="OrthoDB" id="9799943at2"/>
<dbReference type="Gene3D" id="3.50.50.60">
    <property type="entry name" value="FAD/NAD(P)-binding domain"/>
    <property type="match status" value="1"/>
</dbReference>
<evidence type="ECO:0000313" key="4">
    <source>
        <dbReference type="Proteomes" id="UP000291758"/>
    </source>
</evidence>
<dbReference type="Gene3D" id="3.30.9.10">
    <property type="entry name" value="D-Amino Acid Oxidase, subunit A, domain 2"/>
    <property type="match status" value="1"/>
</dbReference>
<dbReference type="SUPFAM" id="SSF51905">
    <property type="entry name" value="FAD/NAD(P)-binding domain"/>
    <property type="match status" value="1"/>
</dbReference>
<dbReference type="GO" id="GO:0016491">
    <property type="term" value="F:oxidoreductase activity"/>
    <property type="evidence" value="ECO:0007669"/>
    <property type="project" value="UniProtKB-KW"/>
</dbReference>
<keyword evidence="4" id="KW-1185">Reference proteome</keyword>
<proteinExistence type="predicted"/>
<dbReference type="InterPro" id="IPR006076">
    <property type="entry name" value="FAD-dep_OxRdtase"/>
</dbReference>
<name>A0A4P6EJ67_9MICO</name>
<accession>A0A4P6EJ67</accession>